<sequence length="70" mass="8112">MNLRKEGGFANPFCGGLKIHIILKFGMRYANIPNSEGLQTQFIVDYKSTFHWDEIANLDQRNLDQRILTL</sequence>
<dbReference type="Proteomes" id="UP000245391">
    <property type="component" value="Unassembled WGS sequence"/>
</dbReference>
<reference evidence="2" key="1">
    <citation type="submission" date="2018-05" db="EMBL/GenBank/DDBJ databases">
        <title>Pedobacter paludis sp. nov., isolated from wetland soil.</title>
        <authorList>
            <person name="Zhang Y."/>
        </authorList>
    </citation>
    <scope>NUCLEOTIDE SEQUENCE [LARGE SCALE GENOMIC DNA]</scope>
    <source>
        <strain evidence="2">R-8</strain>
    </source>
</reference>
<dbReference type="AlphaFoldDB" id="A0A317F0R8"/>
<keyword evidence="2" id="KW-1185">Reference proteome</keyword>
<comment type="caution">
    <text evidence="1">The sequence shown here is derived from an EMBL/GenBank/DDBJ whole genome shotgun (WGS) entry which is preliminary data.</text>
</comment>
<evidence type="ECO:0000313" key="2">
    <source>
        <dbReference type="Proteomes" id="UP000245391"/>
    </source>
</evidence>
<proteinExistence type="predicted"/>
<name>A0A317F0R8_9SPHI</name>
<evidence type="ECO:0000313" key="1">
    <source>
        <dbReference type="EMBL" id="PWS31066.1"/>
    </source>
</evidence>
<gene>
    <name evidence="1" type="ORF">DF947_15860</name>
</gene>
<organism evidence="1 2">
    <name type="scientific">Pedobacter paludis</name>
    <dbReference type="NCBI Taxonomy" id="2203212"/>
    <lineage>
        <taxon>Bacteria</taxon>
        <taxon>Pseudomonadati</taxon>
        <taxon>Bacteroidota</taxon>
        <taxon>Sphingobacteriia</taxon>
        <taxon>Sphingobacteriales</taxon>
        <taxon>Sphingobacteriaceae</taxon>
        <taxon>Pedobacter</taxon>
    </lineage>
</organism>
<dbReference type="EMBL" id="QGNY01000005">
    <property type="protein sequence ID" value="PWS31066.1"/>
    <property type="molecule type" value="Genomic_DNA"/>
</dbReference>
<protein>
    <submittedName>
        <fullName evidence="1">Uncharacterized protein</fullName>
    </submittedName>
</protein>
<accession>A0A317F0R8</accession>